<reference evidence="4 5" key="1">
    <citation type="journal article" date="2009" name="Stand. Genomic Sci.">
        <title>Complete genome sequence of Slackia heliotrinireducens type strain (RHS 1).</title>
        <authorList>
            <person name="Pukall R."/>
            <person name="Lapidus A."/>
            <person name="Nolan M."/>
            <person name="Copeland A."/>
            <person name="Glavina Del Rio T."/>
            <person name="Lucas S."/>
            <person name="Chen F."/>
            <person name="Tice H."/>
            <person name="Cheng J.F."/>
            <person name="Chertkov O."/>
            <person name="Bruce D."/>
            <person name="Goodwin L."/>
            <person name="Kuske C."/>
            <person name="Brettin T."/>
            <person name="Detter J.C."/>
            <person name="Han C."/>
            <person name="Pitluck S."/>
            <person name="Pati A."/>
            <person name="Mavrommatis K."/>
            <person name="Ivanova N."/>
            <person name="Ovchinnikova G."/>
            <person name="Chen A."/>
            <person name="Palaniappan K."/>
            <person name="Schneider S."/>
            <person name="Rohde M."/>
            <person name="Chain P."/>
            <person name="D'haeseleer P."/>
            <person name="Goker M."/>
            <person name="Bristow J."/>
            <person name="Eisen J.A."/>
            <person name="Markowitz V."/>
            <person name="Kyrpides N.C."/>
            <person name="Klenk H.P."/>
            <person name="Hugenholtz P."/>
        </authorList>
    </citation>
    <scope>NUCLEOTIDE SEQUENCE [LARGE SCALE GENOMIC DNA]</scope>
    <source>
        <strain evidence="5">ATCC 29202 / DSM 20476 / NCTC 11029 / RHS 1</strain>
    </source>
</reference>
<dbReference type="GO" id="GO:0046872">
    <property type="term" value="F:metal ion binding"/>
    <property type="evidence" value="ECO:0007669"/>
    <property type="project" value="UniProtKB-KW"/>
</dbReference>
<dbReference type="PANTHER" id="PTHR16222">
    <property type="entry name" value="ADP-RIBOSYLGLYCOHYDROLASE"/>
    <property type="match status" value="1"/>
</dbReference>
<dbReference type="EMBL" id="CP001684">
    <property type="protein sequence ID" value="ACV22148.1"/>
    <property type="molecule type" value="Genomic_DNA"/>
</dbReference>
<dbReference type="InterPro" id="IPR036705">
    <property type="entry name" value="Ribosyl_crysJ1_sf"/>
</dbReference>
<keyword evidence="3" id="KW-0460">Magnesium</keyword>
<proteinExistence type="inferred from homology"/>
<keyword evidence="2 4" id="KW-0378">Hydrolase</keyword>
<gene>
    <name evidence="4" type="ordered locus">Shel_11130</name>
</gene>
<dbReference type="KEGG" id="shi:Shel_11130"/>
<dbReference type="PANTHER" id="PTHR16222:SF24">
    <property type="entry name" value="ADP-RIBOSYLHYDROLASE ARH3"/>
    <property type="match status" value="1"/>
</dbReference>
<feature type="binding site" evidence="3">
    <location>
        <position position="234"/>
    </location>
    <ligand>
        <name>Mg(2+)</name>
        <dbReference type="ChEBI" id="CHEBI:18420"/>
        <label>1</label>
    </ligand>
</feature>
<sequence>MNEQLKAGVYGAAIGDALGVPYEFMTRDTFTCTDMVGHGTHDQEPGTWSDDTSMMIACADSIRANQGAIDVKDIRQRFNLWRNDACYTPDGVVFDCGITVSNALRRGRGMDGERDNGNGSLMRILPLAFADAADSQIGKVSAITHAHEQSKLACIMYVHIARDLARGMSAAEAVDANAVFGEPFDRIPRIAELGRADIKSSGYVLHTLEASLWCLLNTSTYEDCVLEAVNLGSDTDTTACVAGGLAGILYGLDGIPSAWIDTLRRKDLIDSCLW</sequence>
<keyword evidence="3" id="KW-0479">Metal-binding</keyword>
<dbReference type="Proteomes" id="UP000002026">
    <property type="component" value="Chromosome"/>
</dbReference>
<dbReference type="Gene3D" id="1.10.4080.10">
    <property type="entry name" value="ADP-ribosylation/Crystallin J1"/>
    <property type="match status" value="1"/>
</dbReference>
<organism evidence="4 5">
    <name type="scientific">Slackia heliotrinireducens (strain ATCC 29202 / DSM 20476 / NCTC 11029 / RHS 1)</name>
    <name type="common">Peptococcus heliotrinreducens</name>
    <dbReference type="NCBI Taxonomy" id="471855"/>
    <lineage>
        <taxon>Bacteria</taxon>
        <taxon>Bacillati</taxon>
        <taxon>Actinomycetota</taxon>
        <taxon>Coriobacteriia</taxon>
        <taxon>Eggerthellales</taxon>
        <taxon>Eggerthellaceae</taxon>
        <taxon>Slackia</taxon>
    </lineage>
</organism>
<evidence type="ECO:0000256" key="3">
    <source>
        <dbReference type="PIRSR" id="PIRSR605502-1"/>
    </source>
</evidence>
<dbReference type="GO" id="GO:0016787">
    <property type="term" value="F:hydrolase activity"/>
    <property type="evidence" value="ECO:0007669"/>
    <property type="project" value="UniProtKB-KW"/>
</dbReference>
<feature type="binding site" evidence="3">
    <location>
        <position position="237"/>
    </location>
    <ligand>
        <name>Mg(2+)</name>
        <dbReference type="ChEBI" id="CHEBI:18420"/>
        <label>1</label>
    </ligand>
</feature>
<dbReference type="SUPFAM" id="SSF101478">
    <property type="entry name" value="ADP-ribosylglycohydrolase"/>
    <property type="match status" value="1"/>
</dbReference>
<comment type="similarity">
    <text evidence="1">Belongs to the ADP-ribosylglycohydrolase family.</text>
</comment>
<evidence type="ECO:0000256" key="2">
    <source>
        <dbReference type="ARBA" id="ARBA00022801"/>
    </source>
</evidence>
<feature type="binding site" evidence="3">
    <location>
        <position position="51"/>
    </location>
    <ligand>
        <name>Mg(2+)</name>
        <dbReference type="ChEBI" id="CHEBI:18420"/>
        <label>1</label>
    </ligand>
</feature>
<keyword evidence="5" id="KW-1185">Reference proteome</keyword>
<feature type="binding site" evidence="3">
    <location>
        <position position="236"/>
    </location>
    <ligand>
        <name>Mg(2+)</name>
        <dbReference type="ChEBI" id="CHEBI:18420"/>
        <label>1</label>
    </ligand>
</feature>
<feature type="binding site" evidence="3">
    <location>
        <position position="50"/>
    </location>
    <ligand>
        <name>Mg(2+)</name>
        <dbReference type="ChEBI" id="CHEBI:18420"/>
        <label>1</label>
    </ligand>
</feature>
<name>C7N5G3_SLAHD</name>
<accession>C7N5G3</accession>
<dbReference type="HOGENOM" id="CLU_024566_8_1_11"/>
<dbReference type="STRING" id="471855.Shel_11130"/>
<evidence type="ECO:0000256" key="1">
    <source>
        <dbReference type="ARBA" id="ARBA00010702"/>
    </source>
</evidence>
<evidence type="ECO:0000313" key="5">
    <source>
        <dbReference type="Proteomes" id="UP000002026"/>
    </source>
</evidence>
<comment type="cofactor">
    <cofactor evidence="3">
        <name>Mg(2+)</name>
        <dbReference type="ChEBI" id="CHEBI:18420"/>
    </cofactor>
    <text evidence="3">Binds 2 magnesium ions per subunit.</text>
</comment>
<dbReference type="Pfam" id="PF03747">
    <property type="entry name" value="ADP_ribosyl_GH"/>
    <property type="match status" value="1"/>
</dbReference>
<dbReference type="RefSeq" id="WP_012798251.1">
    <property type="nucleotide sequence ID" value="NC_013165.1"/>
</dbReference>
<dbReference type="eggNOG" id="COG1397">
    <property type="taxonomic scope" value="Bacteria"/>
</dbReference>
<feature type="binding site" evidence="3">
    <location>
        <position position="49"/>
    </location>
    <ligand>
        <name>Mg(2+)</name>
        <dbReference type="ChEBI" id="CHEBI:18420"/>
        <label>1</label>
    </ligand>
</feature>
<protein>
    <submittedName>
        <fullName evidence="4">ADP-ribosylglycohydrolase</fullName>
    </submittedName>
</protein>
<dbReference type="AlphaFoldDB" id="C7N5G3"/>
<dbReference type="InterPro" id="IPR005502">
    <property type="entry name" value="Ribosyl_crysJ1"/>
</dbReference>
<evidence type="ECO:0000313" key="4">
    <source>
        <dbReference type="EMBL" id="ACV22148.1"/>
    </source>
</evidence>
<dbReference type="InterPro" id="IPR050792">
    <property type="entry name" value="ADP-ribosylglycohydrolase"/>
</dbReference>